<dbReference type="Pfam" id="PF25601">
    <property type="entry name" value="AAA_lid_14"/>
    <property type="match status" value="1"/>
</dbReference>
<name>A0A1I3ANR0_9GAMM</name>
<gene>
    <name evidence="7" type="ORF">SAMN04487959_10551</name>
</gene>
<evidence type="ECO:0000313" key="8">
    <source>
        <dbReference type="Proteomes" id="UP000199040"/>
    </source>
</evidence>
<dbReference type="InterPro" id="IPR025662">
    <property type="entry name" value="Sigma_54_int_dom_ATP-bd_1"/>
</dbReference>
<evidence type="ECO:0000256" key="3">
    <source>
        <dbReference type="ARBA" id="ARBA00023015"/>
    </source>
</evidence>
<accession>A0A1I3ANR0</accession>
<evidence type="ECO:0000313" key="7">
    <source>
        <dbReference type="EMBL" id="SFH51664.1"/>
    </source>
</evidence>
<dbReference type="GO" id="GO:0043565">
    <property type="term" value="F:sequence-specific DNA binding"/>
    <property type="evidence" value="ECO:0007669"/>
    <property type="project" value="InterPro"/>
</dbReference>
<dbReference type="InterPro" id="IPR058031">
    <property type="entry name" value="AAA_lid_NorR"/>
</dbReference>
<keyword evidence="5" id="KW-0804">Transcription</keyword>
<proteinExistence type="predicted"/>
<dbReference type="AlphaFoldDB" id="A0A1I3ANR0"/>
<evidence type="ECO:0000256" key="4">
    <source>
        <dbReference type="ARBA" id="ARBA00023125"/>
    </source>
</evidence>
<dbReference type="Pfam" id="PF02954">
    <property type="entry name" value="HTH_8"/>
    <property type="match status" value="1"/>
</dbReference>
<dbReference type="PROSITE" id="PS00675">
    <property type="entry name" value="SIGMA54_INTERACT_1"/>
    <property type="match status" value="1"/>
</dbReference>
<dbReference type="PROSITE" id="PS00676">
    <property type="entry name" value="SIGMA54_INTERACT_2"/>
    <property type="match status" value="1"/>
</dbReference>
<dbReference type="Gene3D" id="3.40.50.300">
    <property type="entry name" value="P-loop containing nucleotide triphosphate hydrolases"/>
    <property type="match status" value="1"/>
</dbReference>
<dbReference type="SUPFAM" id="SSF52540">
    <property type="entry name" value="P-loop containing nucleoside triphosphate hydrolases"/>
    <property type="match status" value="1"/>
</dbReference>
<evidence type="ECO:0000256" key="2">
    <source>
        <dbReference type="ARBA" id="ARBA00022840"/>
    </source>
</evidence>
<reference evidence="7 8" key="1">
    <citation type="submission" date="2016-10" db="EMBL/GenBank/DDBJ databases">
        <authorList>
            <person name="de Groot N.N."/>
        </authorList>
    </citation>
    <scope>NUCLEOTIDE SEQUENCE [LARGE SCALE GENOMIC DNA]</scope>
    <source>
        <strain evidence="7 8">CGMCC 1.6848</strain>
    </source>
</reference>
<dbReference type="InterPro" id="IPR029016">
    <property type="entry name" value="GAF-like_dom_sf"/>
</dbReference>
<dbReference type="CDD" id="cd00009">
    <property type="entry name" value="AAA"/>
    <property type="match status" value="1"/>
</dbReference>
<dbReference type="FunFam" id="3.40.50.300:FF:000006">
    <property type="entry name" value="DNA-binding transcriptional regulator NtrC"/>
    <property type="match status" value="1"/>
</dbReference>
<evidence type="ECO:0000259" key="6">
    <source>
        <dbReference type="PROSITE" id="PS50045"/>
    </source>
</evidence>
<dbReference type="SUPFAM" id="SSF46689">
    <property type="entry name" value="Homeodomain-like"/>
    <property type="match status" value="1"/>
</dbReference>
<dbReference type="InterPro" id="IPR009057">
    <property type="entry name" value="Homeodomain-like_sf"/>
</dbReference>
<evidence type="ECO:0000256" key="1">
    <source>
        <dbReference type="ARBA" id="ARBA00022741"/>
    </source>
</evidence>
<keyword evidence="1" id="KW-0547">Nucleotide-binding</keyword>
<dbReference type="PRINTS" id="PR01590">
    <property type="entry name" value="HTHFIS"/>
</dbReference>
<dbReference type="Proteomes" id="UP000199040">
    <property type="component" value="Unassembled WGS sequence"/>
</dbReference>
<keyword evidence="4" id="KW-0238">DNA-binding</keyword>
<dbReference type="GO" id="GO:0005524">
    <property type="term" value="F:ATP binding"/>
    <property type="evidence" value="ECO:0007669"/>
    <property type="project" value="UniProtKB-KW"/>
</dbReference>
<dbReference type="InterPro" id="IPR003593">
    <property type="entry name" value="AAA+_ATPase"/>
</dbReference>
<dbReference type="InterPro" id="IPR025943">
    <property type="entry name" value="Sigma_54_int_dom_ATP-bd_2"/>
</dbReference>
<dbReference type="SMART" id="SM00382">
    <property type="entry name" value="AAA"/>
    <property type="match status" value="1"/>
</dbReference>
<dbReference type="Gene3D" id="1.10.8.60">
    <property type="match status" value="1"/>
</dbReference>
<evidence type="ECO:0000256" key="5">
    <source>
        <dbReference type="ARBA" id="ARBA00023163"/>
    </source>
</evidence>
<dbReference type="InterPro" id="IPR002197">
    <property type="entry name" value="HTH_Fis"/>
</dbReference>
<dbReference type="RefSeq" id="WP_092845084.1">
    <property type="nucleotide sequence ID" value="NZ_FOPY01000005.1"/>
</dbReference>
<dbReference type="PANTHER" id="PTHR32071">
    <property type="entry name" value="TRANSCRIPTIONAL REGULATORY PROTEIN"/>
    <property type="match status" value="1"/>
</dbReference>
<dbReference type="InterPro" id="IPR002078">
    <property type="entry name" value="Sigma_54_int"/>
</dbReference>
<dbReference type="Gene3D" id="1.10.10.60">
    <property type="entry name" value="Homeodomain-like"/>
    <property type="match status" value="1"/>
</dbReference>
<dbReference type="PROSITE" id="PS50045">
    <property type="entry name" value="SIGMA54_INTERACT_4"/>
    <property type="match status" value="1"/>
</dbReference>
<keyword evidence="2" id="KW-0067">ATP-binding</keyword>
<organism evidence="7 8">
    <name type="scientific">Modicisalibacter xianhensis</name>
    <dbReference type="NCBI Taxonomy" id="442341"/>
    <lineage>
        <taxon>Bacteria</taxon>
        <taxon>Pseudomonadati</taxon>
        <taxon>Pseudomonadota</taxon>
        <taxon>Gammaproteobacteria</taxon>
        <taxon>Oceanospirillales</taxon>
        <taxon>Halomonadaceae</taxon>
        <taxon>Modicisalibacter</taxon>
    </lineage>
</organism>
<dbReference type="PANTHER" id="PTHR32071:SF77">
    <property type="entry name" value="TRANSCRIPTIONAL REGULATORY PROTEIN"/>
    <property type="match status" value="1"/>
</dbReference>
<dbReference type="Gene3D" id="3.30.450.40">
    <property type="match status" value="1"/>
</dbReference>
<sequence>MNLRNEQRQHIETLIRLSEGQAKHLDGCREVIRRSWERCVGEYRLDPGRPRPVRVLTQQALKEHREPVDELLHVARAGVDQLFAQIAPLGYVLLLTDRRGITVDFRGQPGQDPALRKAGLYLGADWDERYAGTCAVGTCVHDAQAITCHQSEHFDATHISLTCTAAPIADPQGNVIAVLDISALQSPRSHESQNFGLSLVSLYARMIEDAYFLHRYRDCLILRFDTAREFVHLNGRGLIAIEEDGSVIAANGEGRSLLDAHLRRWPAWTPGWVPSATQLFEAELGDLLSIPATRDDQIRAFRVRANDSTCFVTLIEPRSRRLAPRVVPPSPTPVPALDRLASDDPAMHRVLKLARRLRNETVSVLITGETGTGKEVLARALHDSGSRADGPFVAVNCAAIPESLIESELFGYLPGAFTGGRSKGMRGLIQQADGGTLFLDEIGDMPLPLQTRLLRVLAEREVMPLGAEKAVRVDLRVITATHRDMSELIANGRFREDLYYRLNGAQLRLPALRDRADRHYVIRSVYEALVAERDSDVRLRADAMSALLAYAWPGNIRQLRNALDFALATVEGEEITVHDLPEECQGGLAIAPQVIDATPQPACADDDDAQALHALLQETGWNVSLVARRLGVSRPTVYRRMRRHGLVPPNRREARCWPE</sequence>
<dbReference type="SUPFAM" id="SSF55781">
    <property type="entry name" value="GAF domain-like"/>
    <property type="match status" value="1"/>
</dbReference>
<dbReference type="PROSITE" id="PS00688">
    <property type="entry name" value="SIGMA54_INTERACT_3"/>
    <property type="match status" value="1"/>
</dbReference>
<dbReference type="InterPro" id="IPR025944">
    <property type="entry name" value="Sigma_54_int_dom_CS"/>
</dbReference>
<dbReference type="STRING" id="442341.SAMN04487959_10551"/>
<protein>
    <submittedName>
        <fullName evidence="7">Transcriptional regulator of acetoin/glycerol metabolism</fullName>
    </submittedName>
</protein>
<dbReference type="InterPro" id="IPR027417">
    <property type="entry name" value="P-loop_NTPase"/>
</dbReference>
<feature type="domain" description="Sigma-54 factor interaction" evidence="6">
    <location>
        <begin position="340"/>
        <end position="568"/>
    </location>
</feature>
<keyword evidence="3" id="KW-0805">Transcription regulation</keyword>
<dbReference type="GO" id="GO:0006355">
    <property type="term" value="P:regulation of DNA-templated transcription"/>
    <property type="evidence" value="ECO:0007669"/>
    <property type="project" value="InterPro"/>
</dbReference>
<keyword evidence="8" id="KW-1185">Reference proteome</keyword>
<dbReference type="Pfam" id="PF00158">
    <property type="entry name" value="Sigma54_activat"/>
    <property type="match status" value="1"/>
</dbReference>
<dbReference type="EMBL" id="FOPY01000005">
    <property type="protein sequence ID" value="SFH51664.1"/>
    <property type="molecule type" value="Genomic_DNA"/>
</dbReference>